<dbReference type="EMBL" id="WHUW01000565">
    <property type="protein sequence ID" value="KAF8414376.1"/>
    <property type="molecule type" value="Genomic_DNA"/>
</dbReference>
<dbReference type="Proteomes" id="UP001194468">
    <property type="component" value="Unassembled WGS sequence"/>
</dbReference>
<name>A0AAD4B8A7_BOLED</name>
<accession>A0AAD4B8A7</accession>
<keyword evidence="2" id="KW-1185">Reference proteome</keyword>
<protein>
    <submittedName>
        <fullName evidence="1">Uncharacterized protein</fullName>
    </submittedName>
</protein>
<evidence type="ECO:0000313" key="1">
    <source>
        <dbReference type="EMBL" id="KAF8414376.1"/>
    </source>
</evidence>
<reference evidence="1" key="1">
    <citation type="submission" date="2019-10" db="EMBL/GenBank/DDBJ databases">
        <authorList>
            <consortium name="DOE Joint Genome Institute"/>
            <person name="Kuo A."/>
            <person name="Miyauchi S."/>
            <person name="Kiss E."/>
            <person name="Drula E."/>
            <person name="Kohler A."/>
            <person name="Sanchez-Garcia M."/>
            <person name="Andreopoulos B."/>
            <person name="Barry K.W."/>
            <person name="Bonito G."/>
            <person name="Buee M."/>
            <person name="Carver A."/>
            <person name="Chen C."/>
            <person name="Cichocki N."/>
            <person name="Clum A."/>
            <person name="Culley D."/>
            <person name="Crous P.W."/>
            <person name="Fauchery L."/>
            <person name="Girlanda M."/>
            <person name="Hayes R."/>
            <person name="Keri Z."/>
            <person name="LaButti K."/>
            <person name="Lipzen A."/>
            <person name="Lombard V."/>
            <person name="Magnuson J."/>
            <person name="Maillard F."/>
            <person name="Morin E."/>
            <person name="Murat C."/>
            <person name="Nolan M."/>
            <person name="Ohm R."/>
            <person name="Pangilinan J."/>
            <person name="Pereira M."/>
            <person name="Perotto S."/>
            <person name="Peter M."/>
            <person name="Riley R."/>
            <person name="Sitrit Y."/>
            <person name="Stielow B."/>
            <person name="Szollosi G."/>
            <person name="Zifcakova L."/>
            <person name="Stursova M."/>
            <person name="Spatafora J.W."/>
            <person name="Tedersoo L."/>
            <person name="Vaario L.-M."/>
            <person name="Yamada A."/>
            <person name="Yan M."/>
            <person name="Wang P."/>
            <person name="Xu J."/>
            <person name="Bruns T."/>
            <person name="Baldrian P."/>
            <person name="Vilgalys R."/>
            <person name="Henrissat B."/>
            <person name="Grigoriev I.V."/>
            <person name="Hibbett D."/>
            <person name="Nagy L.G."/>
            <person name="Martin F.M."/>
        </authorList>
    </citation>
    <scope>NUCLEOTIDE SEQUENCE</scope>
    <source>
        <strain evidence="1">BED1</strain>
    </source>
</reference>
<sequence length="297" mass="33018">MTHICQPALHLTKLTNRALRSAYTGWDAMGPNEPLSPVSIIIDGHHLRAIRRTDDSLPPNPDISHFESAFKAVIRAARQANMNLLLHSTLGALVVSRVVPFLPETYADSHIQQSSHTTMIPRIYTFAQKNGLVDSVTWNAPFGCPIWHRVEGNRVLWFACQPVRDFLAILLSPNENNVHALGVRHTRRNTPGDVVSWGPVNELDNTSILALLAKLLASLSVSVLYDIAQQSLRPQDCSDAHRNSQINGLAEKTFQLLLALDDVNLEHHDFQELHGDVREEGHAGLLGLKRFLGFVPV</sequence>
<reference evidence="1" key="2">
    <citation type="journal article" date="2020" name="Nat. Commun.">
        <title>Large-scale genome sequencing of mycorrhizal fungi provides insights into the early evolution of symbiotic traits.</title>
        <authorList>
            <person name="Miyauchi S."/>
            <person name="Kiss E."/>
            <person name="Kuo A."/>
            <person name="Drula E."/>
            <person name="Kohler A."/>
            <person name="Sanchez-Garcia M."/>
            <person name="Morin E."/>
            <person name="Andreopoulos B."/>
            <person name="Barry K.W."/>
            <person name="Bonito G."/>
            <person name="Buee M."/>
            <person name="Carver A."/>
            <person name="Chen C."/>
            <person name="Cichocki N."/>
            <person name="Clum A."/>
            <person name="Culley D."/>
            <person name="Crous P.W."/>
            <person name="Fauchery L."/>
            <person name="Girlanda M."/>
            <person name="Hayes R.D."/>
            <person name="Keri Z."/>
            <person name="LaButti K."/>
            <person name="Lipzen A."/>
            <person name="Lombard V."/>
            <person name="Magnuson J."/>
            <person name="Maillard F."/>
            <person name="Murat C."/>
            <person name="Nolan M."/>
            <person name="Ohm R.A."/>
            <person name="Pangilinan J."/>
            <person name="Pereira M.F."/>
            <person name="Perotto S."/>
            <person name="Peter M."/>
            <person name="Pfister S."/>
            <person name="Riley R."/>
            <person name="Sitrit Y."/>
            <person name="Stielow J.B."/>
            <person name="Szollosi G."/>
            <person name="Zifcakova L."/>
            <person name="Stursova M."/>
            <person name="Spatafora J.W."/>
            <person name="Tedersoo L."/>
            <person name="Vaario L.M."/>
            <person name="Yamada A."/>
            <person name="Yan M."/>
            <person name="Wang P."/>
            <person name="Xu J."/>
            <person name="Bruns T."/>
            <person name="Baldrian P."/>
            <person name="Vilgalys R."/>
            <person name="Dunand C."/>
            <person name="Henrissat B."/>
            <person name="Grigoriev I.V."/>
            <person name="Hibbett D."/>
            <person name="Nagy L.G."/>
            <person name="Martin F.M."/>
        </authorList>
    </citation>
    <scope>NUCLEOTIDE SEQUENCE</scope>
    <source>
        <strain evidence="1">BED1</strain>
    </source>
</reference>
<gene>
    <name evidence="1" type="ORF">L210DRAFT_3514026</name>
</gene>
<proteinExistence type="predicted"/>
<comment type="caution">
    <text evidence="1">The sequence shown here is derived from an EMBL/GenBank/DDBJ whole genome shotgun (WGS) entry which is preliminary data.</text>
</comment>
<dbReference type="AlphaFoldDB" id="A0AAD4B8A7"/>
<organism evidence="1 2">
    <name type="scientific">Boletus edulis BED1</name>
    <dbReference type="NCBI Taxonomy" id="1328754"/>
    <lineage>
        <taxon>Eukaryota</taxon>
        <taxon>Fungi</taxon>
        <taxon>Dikarya</taxon>
        <taxon>Basidiomycota</taxon>
        <taxon>Agaricomycotina</taxon>
        <taxon>Agaricomycetes</taxon>
        <taxon>Agaricomycetidae</taxon>
        <taxon>Boletales</taxon>
        <taxon>Boletineae</taxon>
        <taxon>Boletaceae</taxon>
        <taxon>Boletoideae</taxon>
        <taxon>Boletus</taxon>
    </lineage>
</organism>
<evidence type="ECO:0000313" key="2">
    <source>
        <dbReference type="Proteomes" id="UP001194468"/>
    </source>
</evidence>